<evidence type="ECO:0008006" key="5">
    <source>
        <dbReference type="Google" id="ProtNLM"/>
    </source>
</evidence>
<feature type="chain" id="PRO_5042110649" description="Cadherin domain-containing protein" evidence="2">
    <location>
        <begin position="28"/>
        <end position="710"/>
    </location>
</feature>
<keyword evidence="2" id="KW-0732">Signal</keyword>
<protein>
    <recommendedName>
        <fullName evidence="5">Cadherin domain-containing protein</fullName>
    </recommendedName>
</protein>
<name>A0AAD8C5V7_BIOPF</name>
<evidence type="ECO:0000256" key="1">
    <source>
        <dbReference type="SAM" id="Phobius"/>
    </source>
</evidence>
<evidence type="ECO:0000313" key="3">
    <source>
        <dbReference type="EMBL" id="KAK0066778.1"/>
    </source>
</evidence>
<dbReference type="EMBL" id="JASAOG010000009">
    <property type="protein sequence ID" value="KAK0066778.1"/>
    <property type="molecule type" value="Genomic_DNA"/>
</dbReference>
<reference evidence="3" key="2">
    <citation type="submission" date="2023-04" db="EMBL/GenBank/DDBJ databases">
        <authorList>
            <person name="Bu L."/>
            <person name="Lu L."/>
            <person name="Laidemitt M.R."/>
            <person name="Zhang S.M."/>
            <person name="Mutuku M."/>
            <person name="Mkoji G."/>
            <person name="Steinauer M."/>
            <person name="Loker E.S."/>
        </authorList>
    </citation>
    <scope>NUCLEOTIDE SEQUENCE</scope>
    <source>
        <strain evidence="3">KasaAsao</strain>
        <tissue evidence="3">Whole Snail</tissue>
    </source>
</reference>
<comment type="caution">
    <text evidence="3">The sequence shown here is derived from an EMBL/GenBank/DDBJ whole genome shotgun (WGS) entry which is preliminary data.</text>
</comment>
<reference evidence="3" key="1">
    <citation type="journal article" date="2023" name="PLoS Negl. Trop. Dis.">
        <title>A genome sequence for Biomphalaria pfeifferi, the major vector snail for the human-infecting parasite Schistosoma mansoni.</title>
        <authorList>
            <person name="Bu L."/>
            <person name="Lu L."/>
            <person name="Laidemitt M.R."/>
            <person name="Zhang S.M."/>
            <person name="Mutuku M."/>
            <person name="Mkoji G."/>
            <person name="Steinauer M."/>
            <person name="Loker E.S."/>
        </authorList>
    </citation>
    <scope>NUCLEOTIDE SEQUENCE</scope>
    <source>
        <strain evidence="3">KasaAsao</strain>
    </source>
</reference>
<sequence>MTQNKRSTSWSCLILIAWLCTTVPTDAQSITWDNTYELMIASPTKSVFVHGQESIIFTSKVNVAGPNYTMDRAHFEIKQHGSHYVTLCYVDLSNCGGYEVSNCYCHASNERNIVSVVLNLTADTYFSEAFLQGTIYHFDIKIKSKELKLPYILDLSHTGIHVYINDKIDQLDLCNKTMNQTTALIVVERANNELQYSFSLQDKKTSIYLKNATNFLFHVVEIKEETVFRITYHIFENPKIRTSIECTVRLLQKTEGAGEINNIIIIIVSCVFVIGLIVAILTIFLRKTRRRQFRIRNKKSSDNEGDVEIELRLLTKTRTEQTFRSIGQRMLRPSVSLLTSKLSNDQHNDQPTLLSTSNVRYPLQKNIMESEEVTDIGKVKVDREMIKDRVSCVTPELDSPVGVTLPSEILTIIKDMKNVEDKKEAENLKPEPMTYDSIKDLINSQLDLMVILSINNVSETRPETWPGFVIPYPSHYSSNDDVKRGLRTGIGRIVSVKSKEHDGKKKYQRSTNEFPYLVEINVYTSRHIVFDDEEAKKTDVTLMIEGTETPGAVLKGKCVRMASILQNWTLFTCVSNDIEIFKFLRHRVQRFNEEWSKINENNSLFNIINECGYIISIGERSIESMVKANFTKLLDIYKKDRFHKKTSYTLNTQFNNENVAIYVERTSESVICGLPEEFKLTFPPDFGNEKWIIGSIPLVIKNLSIQDKEE</sequence>
<proteinExistence type="predicted"/>
<feature type="transmembrane region" description="Helical" evidence="1">
    <location>
        <begin position="263"/>
        <end position="285"/>
    </location>
</feature>
<dbReference type="AlphaFoldDB" id="A0AAD8C5V7"/>
<keyword evidence="1" id="KW-0812">Transmembrane</keyword>
<keyword evidence="4" id="KW-1185">Reference proteome</keyword>
<gene>
    <name evidence="3" type="ORF">Bpfe_003513</name>
</gene>
<keyword evidence="1" id="KW-1133">Transmembrane helix</keyword>
<evidence type="ECO:0000313" key="4">
    <source>
        <dbReference type="Proteomes" id="UP001233172"/>
    </source>
</evidence>
<dbReference type="Proteomes" id="UP001233172">
    <property type="component" value="Unassembled WGS sequence"/>
</dbReference>
<evidence type="ECO:0000256" key="2">
    <source>
        <dbReference type="SAM" id="SignalP"/>
    </source>
</evidence>
<keyword evidence="1" id="KW-0472">Membrane</keyword>
<feature type="signal peptide" evidence="2">
    <location>
        <begin position="1"/>
        <end position="27"/>
    </location>
</feature>
<organism evidence="3 4">
    <name type="scientific">Biomphalaria pfeifferi</name>
    <name type="common">Bloodfluke planorb</name>
    <name type="synonym">Freshwater snail</name>
    <dbReference type="NCBI Taxonomy" id="112525"/>
    <lineage>
        <taxon>Eukaryota</taxon>
        <taxon>Metazoa</taxon>
        <taxon>Spiralia</taxon>
        <taxon>Lophotrochozoa</taxon>
        <taxon>Mollusca</taxon>
        <taxon>Gastropoda</taxon>
        <taxon>Heterobranchia</taxon>
        <taxon>Euthyneura</taxon>
        <taxon>Panpulmonata</taxon>
        <taxon>Hygrophila</taxon>
        <taxon>Lymnaeoidea</taxon>
        <taxon>Planorbidae</taxon>
        <taxon>Biomphalaria</taxon>
    </lineage>
</organism>
<accession>A0AAD8C5V7</accession>